<name>A0AB33E9W3_9PSED</name>
<accession>A0AB33E9W3</accession>
<dbReference type="GO" id="GO:0003677">
    <property type="term" value="F:DNA binding"/>
    <property type="evidence" value="ECO:0007669"/>
    <property type="project" value="InterPro"/>
</dbReference>
<protein>
    <submittedName>
        <fullName evidence="2">Transposase</fullName>
    </submittedName>
</protein>
<dbReference type="SUPFAM" id="SSF143422">
    <property type="entry name" value="Transposase IS200-like"/>
    <property type="match status" value="1"/>
</dbReference>
<sequence>MPRRARLLMPGVPLHLIQRGNNRSVCFFSEDDYLFYLELLAEQANKNSCEIHAWCLMTNHVHLLISPHEHSSTSLLMKGIGQRYVQYINRTYGRSGTLWEGRFRSCLVQSDSYVLACYRYIEMNPVRAKMVTHPAEYRWSSYRANAQSEFSHLITPHAQYLSLGDTDVSTAEVYRELFRSELEIGLVDQIRAATNGNYVLGGSRFAAEIEAMIGRRARRGCPGRPKKH</sequence>
<dbReference type="AlphaFoldDB" id="A0AB33E9W3"/>
<evidence type="ECO:0000313" key="3">
    <source>
        <dbReference type="Proteomes" id="UP000218385"/>
    </source>
</evidence>
<dbReference type="GO" id="GO:0004803">
    <property type="term" value="F:transposase activity"/>
    <property type="evidence" value="ECO:0007669"/>
    <property type="project" value="InterPro"/>
</dbReference>
<dbReference type="GO" id="GO:0006313">
    <property type="term" value="P:DNA transposition"/>
    <property type="evidence" value="ECO:0007669"/>
    <property type="project" value="InterPro"/>
</dbReference>
<dbReference type="Proteomes" id="UP000218385">
    <property type="component" value="Chromosome"/>
</dbReference>
<dbReference type="SMART" id="SM01321">
    <property type="entry name" value="Y1_Tnp"/>
    <property type="match status" value="1"/>
</dbReference>
<evidence type="ECO:0000313" key="2">
    <source>
        <dbReference type="EMBL" id="ATE77191.1"/>
    </source>
</evidence>
<feature type="domain" description="Transposase IS200-like" evidence="1">
    <location>
        <begin position="9"/>
        <end position="124"/>
    </location>
</feature>
<reference evidence="2 3" key="1">
    <citation type="submission" date="2017-09" db="EMBL/GenBank/DDBJ databases">
        <title>Complete Genome sequence of Lysobacter capsici KNU-15.</title>
        <authorList>
            <person name="Kim M.-C."/>
            <person name="Yi H."/>
            <person name="Lee D.-W."/>
            <person name="Shin J.-H."/>
        </authorList>
    </citation>
    <scope>NUCLEOTIDE SEQUENCE [LARGE SCALE GENOMIC DNA]</scope>
    <source>
        <strain evidence="2 3">KNU-15</strain>
    </source>
</reference>
<dbReference type="InterPro" id="IPR036515">
    <property type="entry name" value="Transposase_17_sf"/>
</dbReference>
<dbReference type="EMBL" id="CP023466">
    <property type="protein sequence ID" value="ATE77191.1"/>
    <property type="molecule type" value="Genomic_DNA"/>
</dbReference>
<dbReference type="PANTHER" id="PTHR34322">
    <property type="entry name" value="TRANSPOSASE, Y1_TNP DOMAIN-CONTAINING"/>
    <property type="match status" value="1"/>
</dbReference>
<dbReference type="InterPro" id="IPR002686">
    <property type="entry name" value="Transposase_17"/>
</dbReference>
<gene>
    <name evidence="2" type="ORF">CNN82_12450</name>
</gene>
<organism evidence="2 3">
    <name type="scientific">Pseudomonas frederiksbergensis</name>
    <dbReference type="NCBI Taxonomy" id="104087"/>
    <lineage>
        <taxon>Bacteria</taxon>
        <taxon>Pseudomonadati</taxon>
        <taxon>Pseudomonadota</taxon>
        <taxon>Gammaproteobacteria</taxon>
        <taxon>Pseudomonadales</taxon>
        <taxon>Pseudomonadaceae</taxon>
        <taxon>Pseudomonas</taxon>
    </lineage>
</organism>
<dbReference type="Pfam" id="PF01797">
    <property type="entry name" value="Y1_Tnp"/>
    <property type="match status" value="1"/>
</dbReference>
<dbReference type="Gene3D" id="3.30.70.1290">
    <property type="entry name" value="Transposase IS200-like"/>
    <property type="match status" value="1"/>
</dbReference>
<dbReference type="PANTHER" id="PTHR34322:SF2">
    <property type="entry name" value="TRANSPOSASE IS200-LIKE DOMAIN-CONTAINING PROTEIN"/>
    <property type="match status" value="1"/>
</dbReference>
<proteinExistence type="predicted"/>
<evidence type="ECO:0000259" key="1">
    <source>
        <dbReference type="SMART" id="SM01321"/>
    </source>
</evidence>